<feature type="domain" description="Fe-containing alcohol dehydrogenase-like C-terminal" evidence="5">
    <location>
        <begin position="178"/>
        <end position="372"/>
    </location>
</feature>
<sequence>MKLFQEKTEVCQYQSAEEFVREFQIGEGDFILAGKSVFEAHFQNVRSSGAEVHFKSEYGQGEPTDLMVDALLKDFRQTDCGRIIAIGGGAVIDMAKILVLDGEAKASEYYQKQVPVKKVRTLVAVPTTCGAGSEVSNVSIAELTQLQTKLGLACEEMYPDQAVLIPELLGELPWHFFVTSAIDALIHAIESYVSPRSTLYTRMFAKEAMEILLKGFCTLAEKGPDSRQELFEDFLAASDMAGISFANAGTGAVHAMSYPLSGVYHVTHGEANYQFLTAVFQAYQEADPDGGIRELNQFLAGILSCGADQVYGEIEKLLGGLIQRKPLREYGMKEEEIRSFAESVEQSQQRLLNQSYVKFGADEMEKIYRKLY</sequence>
<evidence type="ECO:0000256" key="2">
    <source>
        <dbReference type="ARBA" id="ARBA00023002"/>
    </source>
</evidence>
<name>A0A939BCW1_9CLOT</name>
<dbReference type="Gene3D" id="1.20.1090.10">
    <property type="entry name" value="Dehydroquinate synthase-like - alpha domain"/>
    <property type="match status" value="1"/>
</dbReference>
<dbReference type="Pfam" id="PF00465">
    <property type="entry name" value="Fe-ADH"/>
    <property type="match status" value="1"/>
</dbReference>
<dbReference type="RefSeq" id="WP_204909287.1">
    <property type="nucleotide sequence ID" value="NZ_JACJLV010000029.1"/>
</dbReference>
<keyword evidence="2" id="KW-0560">Oxidoreductase</keyword>
<evidence type="ECO:0000259" key="5">
    <source>
        <dbReference type="Pfam" id="PF25137"/>
    </source>
</evidence>
<dbReference type="Pfam" id="PF25137">
    <property type="entry name" value="ADH_Fe_C"/>
    <property type="match status" value="1"/>
</dbReference>
<protein>
    <submittedName>
        <fullName evidence="6">4-hydroxybutyrate dehydrogenase</fullName>
    </submittedName>
</protein>
<dbReference type="AlphaFoldDB" id="A0A939BCW1"/>
<dbReference type="InterPro" id="IPR001670">
    <property type="entry name" value="ADH_Fe/GldA"/>
</dbReference>
<comment type="similarity">
    <text evidence="1">Belongs to the iron-containing alcohol dehydrogenase family.</text>
</comment>
<proteinExistence type="inferred from homology"/>
<dbReference type="PANTHER" id="PTHR11496">
    <property type="entry name" value="ALCOHOL DEHYDROGENASE"/>
    <property type="match status" value="1"/>
</dbReference>
<dbReference type="Gene3D" id="3.40.50.1970">
    <property type="match status" value="1"/>
</dbReference>
<evidence type="ECO:0000259" key="4">
    <source>
        <dbReference type="Pfam" id="PF00465"/>
    </source>
</evidence>
<dbReference type="EMBL" id="JACJLV010000029">
    <property type="protein sequence ID" value="MBM6827262.1"/>
    <property type="molecule type" value="Genomic_DNA"/>
</dbReference>
<dbReference type="InterPro" id="IPR018211">
    <property type="entry name" value="ADH_Fe_CS"/>
</dbReference>
<evidence type="ECO:0000313" key="6">
    <source>
        <dbReference type="EMBL" id="MBM6827262.1"/>
    </source>
</evidence>
<evidence type="ECO:0000313" key="7">
    <source>
        <dbReference type="Proteomes" id="UP000713880"/>
    </source>
</evidence>
<evidence type="ECO:0000256" key="3">
    <source>
        <dbReference type="ARBA" id="ARBA00023027"/>
    </source>
</evidence>
<dbReference type="PROSITE" id="PS00060">
    <property type="entry name" value="ADH_IRON_2"/>
    <property type="match status" value="1"/>
</dbReference>
<dbReference type="GO" id="GO:0004022">
    <property type="term" value="F:alcohol dehydrogenase (NAD+) activity"/>
    <property type="evidence" value="ECO:0007669"/>
    <property type="project" value="TreeGrafter"/>
</dbReference>
<dbReference type="InterPro" id="IPR056798">
    <property type="entry name" value="ADH_Fe_C"/>
</dbReference>
<accession>A0A939BCW1</accession>
<keyword evidence="7" id="KW-1185">Reference proteome</keyword>
<feature type="domain" description="Alcohol dehydrogenase iron-type/glycerol dehydrogenase GldA" evidence="4">
    <location>
        <begin position="29"/>
        <end position="166"/>
    </location>
</feature>
<gene>
    <name evidence="6" type="ORF">H6A13_09180</name>
</gene>
<dbReference type="PANTHER" id="PTHR11496:SF102">
    <property type="entry name" value="ALCOHOL DEHYDROGENASE 4"/>
    <property type="match status" value="1"/>
</dbReference>
<organism evidence="6 7">
    <name type="scientific">Mordavella massiliensis</name>
    <dbReference type="NCBI Taxonomy" id="1871024"/>
    <lineage>
        <taxon>Bacteria</taxon>
        <taxon>Bacillati</taxon>
        <taxon>Bacillota</taxon>
        <taxon>Clostridia</taxon>
        <taxon>Eubacteriales</taxon>
        <taxon>Clostridiaceae</taxon>
        <taxon>Mordavella</taxon>
    </lineage>
</organism>
<dbReference type="CDD" id="cd14860">
    <property type="entry name" value="4HBD_NAD"/>
    <property type="match status" value="1"/>
</dbReference>
<reference evidence="6" key="1">
    <citation type="submission" date="2020-08" db="EMBL/GenBank/DDBJ databases">
        <authorList>
            <person name="Cejkova D."/>
            <person name="Kubasova T."/>
            <person name="Jahodarova E."/>
            <person name="Rychlik I."/>
        </authorList>
    </citation>
    <scope>NUCLEOTIDE SEQUENCE</scope>
    <source>
        <strain evidence="6">An420c</strain>
    </source>
</reference>
<reference evidence="6" key="2">
    <citation type="journal article" date="2021" name="Sci. Rep.">
        <title>The distribution of antibiotic resistance genes in chicken gut microbiota commensals.</title>
        <authorList>
            <person name="Juricova H."/>
            <person name="Matiasovicova J."/>
            <person name="Kubasova T."/>
            <person name="Cejkova D."/>
            <person name="Rychlik I."/>
        </authorList>
    </citation>
    <scope>NUCLEOTIDE SEQUENCE</scope>
    <source>
        <strain evidence="6">An420c</strain>
    </source>
</reference>
<dbReference type="InterPro" id="IPR039697">
    <property type="entry name" value="Alcohol_dehydrogenase_Fe"/>
</dbReference>
<evidence type="ECO:0000256" key="1">
    <source>
        <dbReference type="ARBA" id="ARBA00007358"/>
    </source>
</evidence>
<dbReference type="SUPFAM" id="SSF56796">
    <property type="entry name" value="Dehydroquinate synthase-like"/>
    <property type="match status" value="1"/>
</dbReference>
<dbReference type="GO" id="GO:0046872">
    <property type="term" value="F:metal ion binding"/>
    <property type="evidence" value="ECO:0007669"/>
    <property type="project" value="InterPro"/>
</dbReference>
<dbReference type="Proteomes" id="UP000713880">
    <property type="component" value="Unassembled WGS sequence"/>
</dbReference>
<comment type="caution">
    <text evidence="6">The sequence shown here is derived from an EMBL/GenBank/DDBJ whole genome shotgun (WGS) entry which is preliminary data.</text>
</comment>
<keyword evidence="3" id="KW-0520">NAD</keyword>